<comment type="caution">
    <text evidence="3">The sequence shown here is derived from an EMBL/GenBank/DDBJ whole genome shotgun (WGS) entry which is preliminary data.</text>
</comment>
<feature type="domain" description="FCP1 homology" evidence="1">
    <location>
        <begin position="1"/>
        <end position="95"/>
    </location>
</feature>
<name>A0ABP0NUQ0_9DINO</name>
<evidence type="ECO:0000259" key="1">
    <source>
        <dbReference type="PROSITE" id="PS50969"/>
    </source>
</evidence>
<dbReference type="Proteomes" id="UP001642484">
    <property type="component" value="Unassembled WGS sequence"/>
</dbReference>
<dbReference type="EMBL" id="CAXAMN010022075">
    <property type="protein sequence ID" value="CAK9066185.1"/>
    <property type="molecule type" value="Genomic_DNA"/>
</dbReference>
<keyword evidence="4" id="KW-1185">Reference proteome</keyword>
<proteinExistence type="predicted"/>
<dbReference type="PROSITE" id="PS50969">
    <property type="entry name" value="FCP1"/>
    <property type="match status" value="1"/>
</dbReference>
<dbReference type="Gene3D" id="3.40.50.1000">
    <property type="entry name" value="HAD superfamily/HAD-like"/>
    <property type="match status" value="1"/>
</dbReference>
<evidence type="ECO:0000313" key="4">
    <source>
        <dbReference type="Proteomes" id="UP001642484"/>
    </source>
</evidence>
<dbReference type="InterPro" id="IPR036412">
    <property type="entry name" value="HAD-like_sf"/>
</dbReference>
<dbReference type="EMBL" id="CAXAMN010022069">
    <property type="protein sequence ID" value="CAK9066084.1"/>
    <property type="molecule type" value="Genomic_DNA"/>
</dbReference>
<reference evidence="3 4" key="1">
    <citation type="submission" date="2024-02" db="EMBL/GenBank/DDBJ databases">
        <authorList>
            <person name="Chen Y."/>
            <person name="Shah S."/>
            <person name="Dougan E. K."/>
            <person name="Thang M."/>
            <person name="Chan C."/>
        </authorList>
    </citation>
    <scope>NUCLEOTIDE SEQUENCE [LARGE SCALE GENOMIC DNA]</scope>
</reference>
<sequence>MRHVDPGGKVFAMRVLTRDQCTPCQVPGFFLKDMSLIRSKMDGDDSNSLQRRILVDNNPVSCVLHPSGSVLVRDWLGDAEEDQELERLQKLLEALLQDSQGDYAARLVRSLEMIPKGEVLLMDRWE</sequence>
<protein>
    <recommendedName>
        <fullName evidence="1">FCP1 homology domain-containing protein</fullName>
    </recommendedName>
</protein>
<organism evidence="3 4">
    <name type="scientific">Durusdinium trenchii</name>
    <dbReference type="NCBI Taxonomy" id="1381693"/>
    <lineage>
        <taxon>Eukaryota</taxon>
        <taxon>Sar</taxon>
        <taxon>Alveolata</taxon>
        <taxon>Dinophyceae</taxon>
        <taxon>Suessiales</taxon>
        <taxon>Symbiodiniaceae</taxon>
        <taxon>Durusdinium</taxon>
    </lineage>
</organism>
<dbReference type="InterPro" id="IPR023214">
    <property type="entry name" value="HAD_sf"/>
</dbReference>
<dbReference type="InterPro" id="IPR004274">
    <property type="entry name" value="FCP1_dom"/>
</dbReference>
<dbReference type="SUPFAM" id="SSF56784">
    <property type="entry name" value="HAD-like"/>
    <property type="match status" value="1"/>
</dbReference>
<dbReference type="Pfam" id="PF03031">
    <property type="entry name" value="NIF"/>
    <property type="match status" value="1"/>
</dbReference>
<gene>
    <name evidence="2" type="ORF">CCMP2556_LOCUS32450</name>
    <name evidence="3" type="ORF">CCMP2556_LOCUS32498</name>
</gene>
<accession>A0ABP0NUQ0</accession>
<evidence type="ECO:0000313" key="2">
    <source>
        <dbReference type="EMBL" id="CAK9066084.1"/>
    </source>
</evidence>
<evidence type="ECO:0000313" key="3">
    <source>
        <dbReference type="EMBL" id="CAK9066185.1"/>
    </source>
</evidence>